<dbReference type="PRINTS" id="PR01697">
    <property type="entry name" value="PARVALBUMIN"/>
</dbReference>
<dbReference type="InterPro" id="IPR011992">
    <property type="entry name" value="EF-hand-dom_pair"/>
</dbReference>
<keyword evidence="3" id="KW-0677">Repeat</keyword>
<feature type="binding site" evidence="5">
    <location>
        <position position="111"/>
    </location>
    <ligand>
        <name>Ca(2+)</name>
        <dbReference type="ChEBI" id="CHEBI:29108"/>
        <label>1</label>
    </ligand>
</feature>
<evidence type="ECO:0000313" key="8">
    <source>
        <dbReference type="EMBL" id="GCB74900.1"/>
    </source>
</evidence>
<feature type="non-terminal residue" evidence="8">
    <location>
        <position position="1"/>
    </location>
</feature>
<evidence type="ECO:0000313" key="9">
    <source>
        <dbReference type="Proteomes" id="UP000288216"/>
    </source>
</evidence>
<dbReference type="FunFam" id="1.10.238.10:FF:000003">
    <property type="entry name" value="Calmodulin A"/>
    <property type="match status" value="1"/>
</dbReference>
<comment type="similarity">
    <text evidence="1 6">Belongs to the parvalbumin family.</text>
</comment>
<gene>
    <name evidence="8" type="ORF">scyTo_0020284</name>
</gene>
<organism evidence="8 9">
    <name type="scientific">Scyliorhinus torazame</name>
    <name type="common">Cloudy catshark</name>
    <name type="synonym">Catulus torazame</name>
    <dbReference type="NCBI Taxonomy" id="75743"/>
    <lineage>
        <taxon>Eukaryota</taxon>
        <taxon>Metazoa</taxon>
        <taxon>Chordata</taxon>
        <taxon>Craniata</taxon>
        <taxon>Vertebrata</taxon>
        <taxon>Chondrichthyes</taxon>
        <taxon>Elasmobranchii</taxon>
        <taxon>Galeomorphii</taxon>
        <taxon>Galeoidea</taxon>
        <taxon>Carcharhiniformes</taxon>
        <taxon>Scyliorhinidae</taxon>
        <taxon>Scyliorhinus</taxon>
    </lineage>
</organism>
<feature type="binding site" evidence="5">
    <location>
        <position position="72"/>
    </location>
    <ligand>
        <name>Ca(2+)</name>
        <dbReference type="ChEBI" id="CHEBI:29108"/>
        <label>1</label>
    </ligand>
</feature>
<feature type="binding site" evidence="5">
    <location>
        <position position="106"/>
    </location>
    <ligand>
        <name>Ca(2+)</name>
        <dbReference type="ChEBI" id="CHEBI:29108"/>
        <label>1</label>
    </ligand>
</feature>
<dbReference type="SUPFAM" id="SSF47473">
    <property type="entry name" value="EF-hand"/>
    <property type="match status" value="1"/>
</dbReference>
<dbReference type="Gene3D" id="1.10.238.10">
    <property type="entry name" value="EF-hand"/>
    <property type="match status" value="1"/>
</dbReference>
<dbReference type="EMBL" id="BFAA01016168">
    <property type="protein sequence ID" value="GCB74900.1"/>
    <property type="molecule type" value="Genomic_DNA"/>
</dbReference>
<comment type="caution">
    <text evidence="8">The sequence shown here is derived from an EMBL/GenBank/DDBJ whole genome shotgun (WGS) entry which is preliminary data.</text>
</comment>
<name>A0A401PP21_SCYTO</name>
<dbReference type="OrthoDB" id="26525at2759"/>
<dbReference type="GO" id="GO:0005737">
    <property type="term" value="C:cytoplasm"/>
    <property type="evidence" value="ECO:0007669"/>
    <property type="project" value="TreeGrafter"/>
</dbReference>
<dbReference type="InterPro" id="IPR002048">
    <property type="entry name" value="EF_hand_dom"/>
</dbReference>
<evidence type="ECO:0000256" key="1">
    <source>
        <dbReference type="ARBA" id="ARBA00009753"/>
    </source>
</evidence>
<dbReference type="PANTHER" id="PTHR11653:SF10">
    <property type="entry name" value="EF-HAND DOMAIN-CONTAINING PROTEIN"/>
    <property type="match status" value="1"/>
</dbReference>
<accession>A0A401PP21</accession>
<feature type="binding site" evidence="5">
    <location>
        <position position="100"/>
    </location>
    <ligand>
        <name>Ca(2+)</name>
        <dbReference type="ChEBI" id="CHEBI:29108"/>
        <label>1</label>
    </ligand>
</feature>
<evidence type="ECO:0000256" key="3">
    <source>
        <dbReference type="ARBA" id="ARBA00022737"/>
    </source>
</evidence>
<feature type="binding site" evidence="5">
    <location>
        <position position="63"/>
    </location>
    <ligand>
        <name>Ca(2+)</name>
        <dbReference type="ChEBI" id="CHEBI:29108"/>
        <label>1</label>
    </ligand>
</feature>
<dbReference type="OMA" id="NACRANH"/>
<sequence>ELKSVISFTMKILDILGAGDINSAISECKALDSFDFKKFFGTCGLSKKSMEDLRKVFAILDQDGSGSIDKTELKLFLQYFSTDARVLSDKEAQSMLSAADNDGDGKIGFEEFQRLVHF</sequence>
<keyword evidence="4 5" id="KW-0106">Calcium</keyword>
<reference evidence="8 9" key="1">
    <citation type="journal article" date="2018" name="Nat. Ecol. Evol.">
        <title>Shark genomes provide insights into elasmobranch evolution and the origin of vertebrates.</title>
        <authorList>
            <person name="Hara Y"/>
            <person name="Yamaguchi K"/>
            <person name="Onimaru K"/>
            <person name="Kadota M"/>
            <person name="Koyanagi M"/>
            <person name="Keeley SD"/>
            <person name="Tatsumi K"/>
            <person name="Tanaka K"/>
            <person name="Motone F"/>
            <person name="Kageyama Y"/>
            <person name="Nozu R"/>
            <person name="Adachi N"/>
            <person name="Nishimura O"/>
            <person name="Nakagawa R"/>
            <person name="Tanegashima C"/>
            <person name="Kiyatake I"/>
            <person name="Matsumoto R"/>
            <person name="Murakumo K"/>
            <person name="Nishida K"/>
            <person name="Terakita A"/>
            <person name="Kuratani S"/>
            <person name="Sato K"/>
            <person name="Hyodo S Kuraku.S."/>
        </authorList>
    </citation>
    <scope>NUCLEOTIDE SEQUENCE [LARGE SCALE GENOMIC DNA]</scope>
</reference>
<dbReference type="Proteomes" id="UP000288216">
    <property type="component" value="Unassembled WGS sequence"/>
</dbReference>
<feature type="binding site" evidence="5">
    <location>
        <position position="102"/>
    </location>
    <ligand>
        <name>Ca(2+)</name>
        <dbReference type="ChEBI" id="CHEBI:29108"/>
        <label>2</label>
    </ligand>
</feature>
<dbReference type="STRING" id="75743.A0A401PP21"/>
<comment type="function">
    <text evidence="6">In muscle, parvalbumin is thought to be involved in relaxation after contraction. It binds two calcium ions.</text>
</comment>
<dbReference type="SMART" id="SM00054">
    <property type="entry name" value="EFh"/>
    <property type="match status" value="2"/>
</dbReference>
<evidence type="ECO:0000259" key="7">
    <source>
        <dbReference type="PROSITE" id="PS50222"/>
    </source>
</evidence>
<feature type="binding site" evidence="5">
    <location>
        <position position="65"/>
    </location>
    <ligand>
        <name>Ca(2+)</name>
        <dbReference type="ChEBI" id="CHEBI:29108"/>
        <label>1</label>
    </ligand>
</feature>
<dbReference type="InterPro" id="IPR008080">
    <property type="entry name" value="Parvalbumin"/>
</dbReference>
<evidence type="ECO:0000256" key="4">
    <source>
        <dbReference type="ARBA" id="ARBA00022837"/>
    </source>
</evidence>
<dbReference type="PROSITE" id="PS50222">
    <property type="entry name" value="EF_HAND_2"/>
    <property type="match status" value="2"/>
</dbReference>
<keyword evidence="2 5" id="KW-0479">Metal-binding</keyword>
<dbReference type="PANTHER" id="PTHR11653">
    <property type="entry name" value="PARVALBUMIN ALPHA"/>
    <property type="match status" value="1"/>
</dbReference>
<keyword evidence="9" id="KW-1185">Reference proteome</keyword>
<evidence type="ECO:0000256" key="6">
    <source>
        <dbReference type="RuleBase" id="RU368048"/>
    </source>
</evidence>
<dbReference type="InterPro" id="IPR018247">
    <property type="entry name" value="EF_Hand_1_Ca_BS"/>
</dbReference>
<evidence type="ECO:0000256" key="5">
    <source>
        <dbReference type="PIRSR" id="PIRSR608080-1"/>
    </source>
</evidence>
<dbReference type="AlphaFoldDB" id="A0A401PP21"/>
<feature type="binding site" evidence="5">
    <location>
        <position position="104"/>
    </location>
    <ligand>
        <name>Ca(2+)</name>
        <dbReference type="ChEBI" id="CHEBI:29108"/>
        <label>1</label>
    </ligand>
</feature>
<dbReference type="GO" id="GO:0005509">
    <property type="term" value="F:calcium ion binding"/>
    <property type="evidence" value="ECO:0007669"/>
    <property type="project" value="UniProtKB-UniRule"/>
</dbReference>
<dbReference type="Pfam" id="PF13499">
    <property type="entry name" value="EF-hand_7"/>
    <property type="match status" value="1"/>
</dbReference>
<protein>
    <recommendedName>
        <fullName evidence="6">Parvalbumin</fullName>
    </recommendedName>
</protein>
<dbReference type="PROSITE" id="PS00018">
    <property type="entry name" value="EF_HAND_1"/>
    <property type="match status" value="2"/>
</dbReference>
<evidence type="ECO:0000256" key="2">
    <source>
        <dbReference type="ARBA" id="ARBA00022723"/>
    </source>
</evidence>
<proteinExistence type="inferred from homology"/>
<feature type="domain" description="EF-hand" evidence="7">
    <location>
        <begin position="87"/>
        <end position="118"/>
    </location>
</feature>
<dbReference type="CDD" id="cd16255">
    <property type="entry name" value="EFh_parvalbumin_beta"/>
    <property type="match status" value="1"/>
</dbReference>
<feature type="binding site" evidence="5">
    <location>
        <position position="61"/>
    </location>
    <ligand>
        <name>Ca(2+)</name>
        <dbReference type="ChEBI" id="CHEBI:29108"/>
        <label>1</label>
    </ligand>
</feature>
<feature type="domain" description="EF-hand" evidence="7">
    <location>
        <begin position="48"/>
        <end position="83"/>
    </location>
</feature>